<dbReference type="AlphaFoldDB" id="A0A9C6XCK9"/>
<dbReference type="GO" id="GO:0005886">
    <property type="term" value="C:plasma membrane"/>
    <property type="evidence" value="ECO:0007669"/>
    <property type="project" value="UniProtKB-SubCell"/>
</dbReference>
<evidence type="ECO:0000256" key="5">
    <source>
        <dbReference type="ARBA" id="ARBA00023136"/>
    </source>
</evidence>
<keyword evidence="8" id="KW-1185">Reference proteome</keyword>
<dbReference type="Pfam" id="PF12698">
    <property type="entry name" value="ABC2_membrane_3"/>
    <property type="match status" value="1"/>
</dbReference>
<name>A0A9C6XCK9_FRAOC</name>
<keyword evidence="3 6" id="KW-0812">Transmembrane</keyword>
<keyword evidence="4 6" id="KW-1133">Transmembrane helix</keyword>
<evidence type="ECO:0000259" key="7">
    <source>
        <dbReference type="Pfam" id="PF12698"/>
    </source>
</evidence>
<dbReference type="InterPro" id="IPR013525">
    <property type="entry name" value="ABC2_TM"/>
</dbReference>
<dbReference type="KEGG" id="foc:113217997"/>
<sequence>MVVEDSPAAILETHGGHDPDARLEEAVLCLCVSLSRGRAAVPERHARHVLEDPPRHLQHGEHYGPLRVADKLVALLWKDAIYLRRHWAGLAAQALFFVLITLLACVVLGHWPRGLRVDVVSEEANCTETLDAPGDPLSCAVLRALPLRGLHPVLQTDVLSAEQAVRSGVSWGVLRFGVNFTLAFVDRVVHQRDADDVLRASEVEARLDTTDFVMSNMITRRLVSIVTDLVSSLNPSMSNFIKFEDPVFGHAEPEYTETLMPGVLLGYMTTFAASLIMSTLLTEKADRFMERTLVSGVRVWELMGCWVVVLVPVVLAVNLVSHLLVFGPMAVPCAGRPAHMYLLCSALCVMTMLAGLLFASVFDNYIAAILSCHQFAVSFLFLSGVLWPLQAMHWSLRSLARVLPWSHCMEAARAVVQRGWGLQHRQVWLGFGSCAIWAGLFLGGLVLTHRTRRR</sequence>
<proteinExistence type="predicted"/>
<keyword evidence="5 6" id="KW-0472">Membrane</keyword>
<feature type="transmembrane region" description="Helical" evidence="6">
    <location>
        <begin position="87"/>
        <end position="111"/>
    </location>
</feature>
<feature type="transmembrane region" description="Helical" evidence="6">
    <location>
        <begin position="259"/>
        <end position="281"/>
    </location>
</feature>
<keyword evidence="2" id="KW-1003">Cell membrane</keyword>
<dbReference type="PANTHER" id="PTHR30294">
    <property type="entry name" value="MEMBRANE COMPONENT OF ABC TRANSPORTER YHHJ-RELATED"/>
    <property type="match status" value="1"/>
</dbReference>
<feature type="transmembrane region" description="Helical" evidence="6">
    <location>
        <begin position="302"/>
        <end position="326"/>
    </location>
</feature>
<dbReference type="Proteomes" id="UP000504606">
    <property type="component" value="Unplaced"/>
</dbReference>
<feature type="transmembrane region" description="Helical" evidence="6">
    <location>
        <begin position="427"/>
        <end position="448"/>
    </location>
</feature>
<dbReference type="GeneID" id="113217997"/>
<comment type="subcellular location">
    <subcellularLocation>
        <location evidence="1">Cell membrane</location>
        <topology evidence="1">Multi-pass membrane protein</topology>
    </subcellularLocation>
</comment>
<dbReference type="GO" id="GO:0140359">
    <property type="term" value="F:ABC-type transporter activity"/>
    <property type="evidence" value="ECO:0007669"/>
    <property type="project" value="InterPro"/>
</dbReference>
<evidence type="ECO:0000256" key="1">
    <source>
        <dbReference type="ARBA" id="ARBA00004651"/>
    </source>
</evidence>
<evidence type="ECO:0000256" key="6">
    <source>
        <dbReference type="SAM" id="Phobius"/>
    </source>
</evidence>
<dbReference type="InterPro" id="IPR051449">
    <property type="entry name" value="ABC-2_transporter_component"/>
</dbReference>
<dbReference type="PANTHER" id="PTHR30294:SF38">
    <property type="entry name" value="TRANSPORT PERMEASE PROTEIN"/>
    <property type="match status" value="1"/>
</dbReference>
<organism evidence="8 9">
    <name type="scientific">Frankliniella occidentalis</name>
    <name type="common">Western flower thrips</name>
    <name type="synonym">Euthrips occidentalis</name>
    <dbReference type="NCBI Taxonomy" id="133901"/>
    <lineage>
        <taxon>Eukaryota</taxon>
        <taxon>Metazoa</taxon>
        <taxon>Ecdysozoa</taxon>
        <taxon>Arthropoda</taxon>
        <taxon>Hexapoda</taxon>
        <taxon>Insecta</taxon>
        <taxon>Pterygota</taxon>
        <taxon>Neoptera</taxon>
        <taxon>Paraneoptera</taxon>
        <taxon>Thysanoptera</taxon>
        <taxon>Terebrantia</taxon>
        <taxon>Thripoidea</taxon>
        <taxon>Thripidae</taxon>
        <taxon>Frankliniella</taxon>
    </lineage>
</organism>
<evidence type="ECO:0000313" key="8">
    <source>
        <dbReference type="Proteomes" id="UP000504606"/>
    </source>
</evidence>
<feature type="domain" description="ABC-2 type transporter transmembrane" evidence="7">
    <location>
        <begin position="156"/>
        <end position="443"/>
    </location>
</feature>
<evidence type="ECO:0000313" key="9">
    <source>
        <dbReference type="RefSeq" id="XP_052132904.1"/>
    </source>
</evidence>
<protein>
    <submittedName>
        <fullName evidence="9">ABC transporter G family member 20-like</fullName>
    </submittedName>
</protein>
<reference evidence="9" key="1">
    <citation type="submission" date="2025-08" db="UniProtKB">
        <authorList>
            <consortium name="RefSeq"/>
        </authorList>
    </citation>
    <scope>IDENTIFICATION</scope>
    <source>
        <tissue evidence="9">Whole organism</tissue>
    </source>
</reference>
<evidence type="ECO:0000256" key="3">
    <source>
        <dbReference type="ARBA" id="ARBA00022692"/>
    </source>
</evidence>
<accession>A0A9C6XCK9</accession>
<evidence type="ECO:0000256" key="2">
    <source>
        <dbReference type="ARBA" id="ARBA00022475"/>
    </source>
</evidence>
<feature type="transmembrane region" description="Helical" evidence="6">
    <location>
        <begin position="365"/>
        <end position="389"/>
    </location>
</feature>
<dbReference type="RefSeq" id="XP_052132904.1">
    <property type="nucleotide sequence ID" value="XM_052276944.1"/>
</dbReference>
<evidence type="ECO:0000256" key="4">
    <source>
        <dbReference type="ARBA" id="ARBA00022989"/>
    </source>
</evidence>
<feature type="transmembrane region" description="Helical" evidence="6">
    <location>
        <begin position="338"/>
        <end position="358"/>
    </location>
</feature>
<gene>
    <name evidence="9" type="primary">LOC113217997</name>
</gene>